<dbReference type="PROSITE" id="PS51257">
    <property type="entry name" value="PROKAR_LIPOPROTEIN"/>
    <property type="match status" value="1"/>
</dbReference>
<accession>A0A7G9QJ32</accession>
<proteinExistence type="predicted"/>
<sequence length="316" mass="35839">MKTILKLTALALTLSFTACKNDKKKDNNAKTAYAEADEKDVNAIIEYNNVMVSFTDKNNSYLKSLESNLDRIEKGLAKPNDRFAFVGLIHPFSMSTINSSRLKPDTPPNSLNNDDQKFFKENVVAMTGLLDKIKETYKSLDEYIKAEDWKDDKGTKGKTLIDSIYSMGKKYYTYDEVVLAKLNLIGDDAERVILKTHPLKEYIFALKDDRSATAEFTKLLAGSKSYKAIEAKAKAAYQVLEDQHNKHVAMAAPDATKFPGKDGYFRNFNERLNDYLIAARKMMRDASASGKLTDYNIEELVRNQDNMRSAYNNFVD</sequence>
<feature type="chain" id="PRO_5028843960" evidence="1">
    <location>
        <begin position="21"/>
        <end position="316"/>
    </location>
</feature>
<feature type="signal peptide" evidence="1">
    <location>
        <begin position="1"/>
        <end position="20"/>
    </location>
</feature>
<keyword evidence="1" id="KW-0732">Signal</keyword>
<evidence type="ECO:0000313" key="3">
    <source>
        <dbReference type="Proteomes" id="UP000515806"/>
    </source>
</evidence>
<keyword evidence="3" id="KW-1185">Reference proteome</keyword>
<protein>
    <submittedName>
        <fullName evidence="2">DUF3829 domain-containing protein</fullName>
    </submittedName>
</protein>
<dbReference type="AlphaFoldDB" id="A0A7G9QJ32"/>
<evidence type="ECO:0000313" key="2">
    <source>
        <dbReference type="EMBL" id="QNN43357.1"/>
    </source>
</evidence>
<name>A0A7G9QJ32_9SPHI</name>
<dbReference type="KEGG" id="proe:H9L23_04430"/>
<reference evidence="2 3" key="1">
    <citation type="submission" date="2020-08" db="EMBL/GenBank/DDBJ databases">
        <title>Genome sequence of Pedobacter roseus KACC 11594T.</title>
        <authorList>
            <person name="Hyun D.-W."/>
            <person name="Bae J.-W."/>
        </authorList>
    </citation>
    <scope>NUCLEOTIDE SEQUENCE [LARGE SCALE GENOMIC DNA]</scope>
    <source>
        <strain evidence="2 3">KACC 11594</strain>
    </source>
</reference>
<organism evidence="2 3">
    <name type="scientific">Pedobacter roseus</name>
    <dbReference type="NCBI Taxonomy" id="336820"/>
    <lineage>
        <taxon>Bacteria</taxon>
        <taxon>Pseudomonadati</taxon>
        <taxon>Bacteroidota</taxon>
        <taxon>Sphingobacteriia</taxon>
        <taxon>Sphingobacteriales</taxon>
        <taxon>Sphingobacteriaceae</taxon>
        <taxon>Pedobacter</taxon>
    </lineage>
</organism>
<dbReference type="Gene3D" id="1.20.120.930">
    <property type="entry name" value="Uncharacterised protein PF12889, N-terminal DUF3829"/>
    <property type="match status" value="1"/>
</dbReference>
<dbReference type="Proteomes" id="UP000515806">
    <property type="component" value="Chromosome"/>
</dbReference>
<evidence type="ECO:0000256" key="1">
    <source>
        <dbReference type="SAM" id="SignalP"/>
    </source>
</evidence>
<dbReference type="RefSeq" id="WP_187593843.1">
    <property type="nucleotide sequence ID" value="NZ_CP060723.1"/>
</dbReference>
<dbReference type="EMBL" id="CP060723">
    <property type="protein sequence ID" value="QNN43357.1"/>
    <property type="molecule type" value="Genomic_DNA"/>
</dbReference>
<gene>
    <name evidence="2" type="ORF">H9L23_04430</name>
</gene>